<gene>
    <name evidence="2" type="primary">Cnig_chr_V.g19739</name>
    <name evidence="2" type="ORF">B9Z55_019739</name>
</gene>
<organism evidence="2 3">
    <name type="scientific">Caenorhabditis nigoni</name>
    <dbReference type="NCBI Taxonomy" id="1611254"/>
    <lineage>
        <taxon>Eukaryota</taxon>
        <taxon>Metazoa</taxon>
        <taxon>Ecdysozoa</taxon>
        <taxon>Nematoda</taxon>
        <taxon>Chromadorea</taxon>
        <taxon>Rhabditida</taxon>
        <taxon>Rhabditina</taxon>
        <taxon>Rhabditomorpha</taxon>
        <taxon>Rhabditoidea</taxon>
        <taxon>Rhabditidae</taxon>
        <taxon>Peloderinae</taxon>
        <taxon>Caenorhabditis</taxon>
    </lineage>
</organism>
<feature type="compositionally biased region" description="Polar residues" evidence="1">
    <location>
        <begin position="161"/>
        <end position="175"/>
    </location>
</feature>
<evidence type="ECO:0000313" key="3">
    <source>
        <dbReference type="Proteomes" id="UP000230233"/>
    </source>
</evidence>
<name>A0A2G5TJU5_9PELO</name>
<accession>A0A2G5TJU5</accession>
<feature type="region of interest" description="Disordered" evidence="1">
    <location>
        <begin position="135"/>
        <end position="219"/>
    </location>
</feature>
<dbReference type="AlphaFoldDB" id="A0A2G5TJU5"/>
<feature type="compositionally biased region" description="Low complexity" evidence="1">
    <location>
        <begin position="144"/>
        <end position="153"/>
    </location>
</feature>
<proteinExistence type="predicted"/>
<reference evidence="3" key="1">
    <citation type="submission" date="2017-10" db="EMBL/GenBank/DDBJ databases">
        <title>Rapid genome shrinkage in a self-fertile nematode reveals novel sperm competition proteins.</title>
        <authorList>
            <person name="Yin D."/>
            <person name="Schwarz E.M."/>
            <person name="Thomas C.G."/>
            <person name="Felde R.L."/>
            <person name="Korf I.F."/>
            <person name="Cutter A.D."/>
            <person name="Schartner C.M."/>
            <person name="Ralston E.J."/>
            <person name="Meyer B.J."/>
            <person name="Haag E.S."/>
        </authorList>
    </citation>
    <scope>NUCLEOTIDE SEQUENCE [LARGE SCALE GENOMIC DNA]</scope>
    <source>
        <strain evidence="3">JU1422</strain>
    </source>
</reference>
<protein>
    <submittedName>
        <fullName evidence="2">Uncharacterized protein</fullName>
    </submittedName>
</protein>
<evidence type="ECO:0000313" key="2">
    <source>
        <dbReference type="EMBL" id="PIC27503.1"/>
    </source>
</evidence>
<sequence length="219" mass="24025">MSHLFLNRQVKPPVSQQSCQQDQVIVEGFLETRILSQAVLLTWNSPSGTRSFWLCVSGNNEVLEEVQGKDGRIDPSKGHQQMKEGIRTRAAGRVRRHYGGLCDSIQCQDSQARINVRQLQRLGGSSITGILHHVMSSSTSSPNLPKGPGKPLLSTTKKEPSQGQRWNCRSSQEPASNPCYKVPSCQKMSRSRSHPAKSGGILEIGLEGVQMPSYSGQST</sequence>
<dbReference type="EMBL" id="PDUG01000005">
    <property type="protein sequence ID" value="PIC27503.1"/>
    <property type="molecule type" value="Genomic_DNA"/>
</dbReference>
<keyword evidence="3" id="KW-1185">Reference proteome</keyword>
<dbReference type="Proteomes" id="UP000230233">
    <property type="component" value="Chromosome V"/>
</dbReference>
<comment type="caution">
    <text evidence="2">The sequence shown here is derived from an EMBL/GenBank/DDBJ whole genome shotgun (WGS) entry which is preliminary data.</text>
</comment>
<evidence type="ECO:0000256" key="1">
    <source>
        <dbReference type="SAM" id="MobiDB-lite"/>
    </source>
</evidence>